<dbReference type="RefSeq" id="WP_253359984.1">
    <property type="nucleotide sequence ID" value="NZ_JAIULA010000007.1"/>
</dbReference>
<dbReference type="Proteomes" id="UP001139006">
    <property type="component" value="Unassembled WGS sequence"/>
</dbReference>
<comment type="similarity">
    <text evidence="1">Belongs to the UPF0597 family.</text>
</comment>
<proteinExistence type="inferred from homology"/>
<dbReference type="Pfam" id="PF03313">
    <property type="entry name" value="SDH_alpha"/>
    <property type="match status" value="1"/>
</dbReference>
<dbReference type="EMBL" id="JAIULA010000007">
    <property type="protein sequence ID" value="MCP0886681.1"/>
    <property type="molecule type" value="Genomic_DNA"/>
</dbReference>
<dbReference type="PANTHER" id="PTHR30501:SF2">
    <property type="entry name" value="UPF0597 PROTEIN YHAM"/>
    <property type="match status" value="1"/>
</dbReference>
<dbReference type="AlphaFoldDB" id="A0A9X2JM16"/>
<accession>A0A9X2JM16</accession>
<evidence type="ECO:0000313" key="4">
    <source>
        <dbReference type="Proteomes" id="UP001139006"/>
    </source>
</evidence>
<reference evidence="3 4" key="1">
    <citation type="journal article" date="2023" name="Int. J. Syst. Evol. Microbiol.">
        <title>Ligilactobacillus ubinensis sp. nov., a novel species isolated from the wild ferment of a durian fruit (Durio zibethinus).</title>
        <authorList>
            <person name="Heng Y.C."/>
            <person name="Menon N."/>
            <person name="Chen B."/>
            <person name="Loo B.Z.L."/>
            <person name="Wong G.W.J."/>
            <person name="Lim A.C.H."/>
            <person name="Silvaraju S."/>
            <person name="Kittelmann S."/>
        </authorList>
    </citation>
    <scope>NUCLEOTIDE SEQUENCE [LARGE SCALE GENOMIC DNA]</scope>
    <source>
        <strain evidence="3 4">WILCCON 0076</strain>
    </source>
</reference>
<dbReference type="InterPro" id="IPR021144">
    <property type="entry name" value="UPF0597"/>
</dbReference>
<protein>
    <recommendedName>
        <fullName evidence="1">UPF0597 protein LB941_04935</fullName>
    </recommendedName>
</protein>
<evidence type="ECO:0000259" key="2">
    <source>
        <dbReference type="Pfam" id="PF03313"/>
    </source>
</evidence>
<sequence length="423" mass="43915">MGNMKEQFVQALRAGVVPATGCTEPVAIALAAAKAMEYVDEKIAEILVEVSPNVMKNALAVMVPGTGEPGLLIAAAAGAIAGDATAGLSVIADVPANKVDEIKQLAHSGKVRAKVALVPDDLFVQVTIKTVAKNTVVVAIAGGHTNIYLVRKNEQYIVKEKRPAAHQVSKNSTFLRQCHFKDIWNFAVEVDCAEITFMQKAGDLNMALAREGLEKDYGISLGDSLKEAAKNDLSNKIIAYAAAASDARMGGAQLPAMSNSGSGNQGITATVPVCVLAENMAVSSEKLTRALTLSHLTALYIHSFLPVLSAFCATASAAMGAAAGSIYLKTGSYQQACNAIKNMCGDAVGMVCDGAGCSCAMKVATSVSAMTRAVNLALNGVTIPASNGLVCEDIDKTLHGIGDLATIGLKETDKVILETMLNK</sequence>
<evidence type="ECO:0000313" key="3">
    <source>
        <dbReference type="EMBL" id="MCP0886681.1"/>
    </source>
</evidence>
<name>A0A9X2JM16_9LACO</name>
<feature type="domain" description="Serine dehydratase-like alpha subunit" evidence="2">
    <location>
        <begin position="88"/>
        <end position="418"/>
    </location>
</feature>
<keyword evidence="3" id="KW-0456">Lyase</keyword>
<dbReference type="PIRSF" id="PIRSF006054">
    <property type="entry name" value="UCP006054"/>
    <property type="match status" value="1"/>
</dbReference>
<dbReference type="HAMAP" id="MF_01845">
    <property type="entry name" value="UPF0597"/>
    <property type="match status" value="1"/>
</dbReference>
<dbReference type="PANTHER" id="PTHR30501">
    <property type="entry name" value="UPF0597 PROTEIN YHAM"/>
    <property type="match status" value="1"/>
</dbReference>
<comment type="caution">
    <text evidence="3">The sequence shown here is derived from an EMBL/GenBank/DDBJ whole genome shotgun (WGS) entry which is preliminary data.</text>
</comment>
<organism evidence="3 4">
    <name type="scientific">Ligilactobacillus ubinensis</name>
    <dbReference type="NCBI Taxonomy" id="2876789"/>
    <lineage>
        <taxon>Bacteria</taxon>
        <taxon>Bacillati</taxon>
        <taxon>Bacillota</taxon>
        <taxon>Bacilli</taxon>
        <taxon>Lactobacillales</taxon>
        <taxon>Lactobacillaceae</taxon>
        <taxon>Ligilactobacillus</taxon>
    </lineage>
</organism>
<gene>
    <name evidence="3" type="ORF">LB941_04935</name>
</gene>
<dbReference type="GO" id="GO:0080146">
    <property type="term" value="F:L-cysteine desulfhydrase activity"/>
    <property type="evidence" value="ECO:0007669"/>
    <property type="project" value="TreeGrafter"/>
</dbReference>
<keyword evidence="4" id="KW-1185">Reference proteome</keyword>
<evidence type="ECO:0000256" key="1">
    <source>
        <dbReference type="HAMAP-Rule" id="MF_01845"/>
    </source>
</evidence>
<dbReference type="InterPro" id="IPR005130">
    <property type="entry name" value="Ser_deHydtase-like_asu"/>
</dbReference>
<dbReference type="GO" id="GO:0019450">
    <property type="term" value="P:L-cysteine catabolic process to pyruvate"/>
    <property type="evidence" value="ECO:0007669"/>
    <property type="project" value="TreeGrafter"/>
</dbReference>